<comment type="caution">
    <text evidence="1">The sequence shown here is derived from an EMBL/GenBank/DDBJ whole genome shotgun (WGS) entry which is preliminary data.</text>
</comment>
<gene>
    <name evidence="1" type="ORF">A4U53_32900</name>
</gene>
<name>A0A179BDE9_RHILE</name>
<reference evidence="1" key="1">
    <citation type="submission" date="2016-04" db="EMBL/GenBank/DDBJ databases">
        <title>Fast-growing isolate from the root nodules of Vavilovia formosa.</title>
        <authorList>
            <person name="Kimeklis A."/>
            <person name="Safronova V."/>
            <person name="Belimov A."/>
            <person name="Andronov E."/>
        </authorList>
    </citation>
    <scope>NUCLEOTIDE SEQUENCE [LARGE SCALE GENOMIC DNA]</scope>
    <source>
        <strain evidence="1">Vaf-46</strain>
    </source>
</reference>
<dbReference type="EMBL" id="LWBS01000436">
    <property type="protein sequence ID" value="OAP89420.1"/>
    <property type="molecule type" value="Genomic_DNA"/>
</dbReference>
<dbReference type="AlphaFoldDB" id="A0A179BDE9"/>
<sequence length="61" mass="7051">MGERRGVGRMHEKEISQAEIARAPFAETLRRSAASYDGISVILDWYCDRLARSWKETHRVS</sequence>
<evidence type="ECO:0000313" key="1">
    <source>
        <dbReference type="EMBL" id="OAP89420.1"/>
    </source>
</evidence>
<accession>A0A179BDE9</accession>
<protein>
    <submittedName>
        <fullName evidence="1">Uncharacterized protein</fullName>
    </submittedName>
</protein>
<proteinExistence type="predicted"/>
<organism evidence="1">
    <name type="scientific">Rhizobium leguminosarum</name>
    <dbReference type="NCBI Taxonomy" id="384"/>
    <lineage>
        <taxon>Bacteria</taxon>
        <taxon>Pseudomonadati</taxon>
        <taxon>Pseudomonadota</taxon>
        <taxon>Alphaproteobacteria</taxon>
        <taxon>Hyphomicrobiales</taxon>
        <taxon>Rhizobiaceae</taxon>
        <taxon>Rhizobium/Agrobacterium group</taxon>
        <taxon>Rhizobium</taxon>
    </lineage>
</organism>